<dbReference type="EMBL" id="JAPWTJ010000615">
    <property type="protein sequence ID" value="KAJ8976868.1"/>
    <property type="molecule type" value="Genomic_DNA"/>
</dbReference>
<keyword evidence="2" id="KW-1185">Reference proteome</keyword>
<gene>
    <name evidence="1" type="ORF">NQ317_001192</name>
</gene>
<evidence type="ECO:0000313" key="2">
    <source>
        <dbReference type="Proteomes" id="UP001162164"/>
    </source>
</evidence>
<proteinExistence type="predicted"/>
<evidence type="ECO:0000313" key="1">
    <source>
        <dbReference type="EMBL" id="KAJ8976868.1"/>
    </source>
</evidence>
<dbReference type="Proteomes" id="UP001162164">
    <property type="component" value="Unassembled WGS sequence"/>
</dbReference>
<accession>A0ABQ9JGX3</accession>
<protein>
    <submittedName>
        <fullName evidence="1">Uncharacterized protein</fullName>
    </submittedName>
</protein>
<sequence>MSPQWILKLFFPTLVSINTRYIRSKVISLYDSEINLINNSPYFPYLIEMVIIHPKTNKKPEGTFDTTFVYTPSKSDRFDLSLPQN</sequence>
<reference evidence="1" key="1">
    <citation type="journal article" date="2023" name="Insect Mol. Biol.">
        <title>Genome sequencing provides insights into the evolution of gene families encoding plant cell wall-degrading enzymes in longhorned beetles.</title>
        <authorList>
            <person name="Shin N.R."/>
            <person name="Okamura Y."/>
            <person name="Kirsch R."/>
            <person name="Pauchet Y."/>
        </authorList>
    </citation>
    <scope>NUCLEOTIDE SEQUENCE</scope>
    <source>
        <strain evidence="1">MMC_N1</strain>
    </source>
</reference>
<comment type="caution">
    <text evidence="1">The sequence shown here is derived from an EMBL/GenBank/DDBJ whole genome shotgun (WGS) entry which is preliminary data.</text>
</comment>
<name>A0ABQ9JGX3_9CUCU</name>
<organism evidence="1 2">
    <name type="scientific">Molorchus minor</name>
    <dbReference type="NCBI Taxonomy" id="1323400"/>
    <lineage>
        <taxon>Eukaryota</taxon>
        <taxon>Metazoa</taxon>
        <taxon>Ecdysozoa</taxon>
        <taxon>Arthropoda</taxon>
        <taxon>Hexapoda</taxon>
        <taxon>Insecta</taxon>
        <taxon>Pterygota</taxon>
        <taxon>Neoptera</taxon>
        <taxon>Endopterygota</taxon>
        <taxon>Coleoptera</taxon>
        <taxon>Polyphaga</taxon>
        <taxon>Cucujiformia</taxon>
        <taxon>Chrysomeloidea</taxon>
        <taxon>Cerambycidae</taxon>
        <taxon>Lamiinae</taxon>
        <taxon>Monochamini</taxon>
        <taxon>Molorchus</taxon>
    </lineage>
</organism>